<dbReference type="GO" id="GO:0031297">
    <property type="term" value="P:replication fork processing"/>
    <property type="evidence" value="ECO:0007669"/>
    <property type="project" value="TreeGrafter"/>
</dbReference>
<gene>
    <name evidence="1" type="ORF">X777_03578</name>
</gene>
<dbReference type="GO" id="GO:0044774">
    <property type="term" value="P:mitotic DNA integrity checkpoint signaling"/>
    <property type="evidence" value="ECO:0007669"/>
    <property type="project" value="TreeGrafter"/>
</dbReference>
<dbReference type="GO" id="GO:0006303">
    <property type="term" value="P:double-strand break repair via nonhomologous end joining"/>
    <property type="evidence" value="ECO:0007669"/>
    <property type="project" value="TreeGrafter"/>
</dbReference>
<dbReference type="InterPro" id="IPR052709">
    <property type="entry name" value="Transposase-MT_Hybrid"/>
</dbReference>
<evidence type="ECO:0008006" key="3">
    <source>
        <dbReference type="Google" id="ProtNLM"/>
    </source>
</evidence>
<dbReference type="GO" id="GO:0015074">
    <property type="term" value="P:DNA integration"/>
    <property type="evidence" value="ECO:0007669"/>
    <property type="project" value="TreeGrafter"/>
</dbReference>
<organism evidence="1 2">
    <name type="scientific">Ooceraea biroi</name>
    <name type="common">Clonal raider ant</name>
    <name type="synonym">Cerapachys biroi</name>
    <dbReference type="NCBI Taxonomy" id="2015173"/>
    <lineage>
        <taxon>Eukaryota</taxon>
        <taxon>Metazoa</taxon>
        <taxon>Ecdysozoa</taxon>
        <taxon>Arthropoda</taxon>
        <taxon>Hexapoda</taxon>
        <taxon>Insecta</taxon>
        <taxon>Pterygota</taxon>
        <taxon>Neoptera</taxon>
        <taxon>Endopterygota</taxon>
        <taxon>Hymenoptera</taxon>
        <taxon>Apocrita</taxon>
        <taxon>Aculeata</taxon>
        <taxon>Formicoidea</taxon>
        <taxon>Formicidae</taxon>
        <taxon>Dorylinae</taxon>
        <taxon>Ooceraea</taxon>
    </lineage>
</organism>
<dbReference type="GO" id="GO:0042800">
    <property type="term" value="F:histone H3K4 methyltransferase activity"/>
    <property type="evidence" value="ECO:0007669"/>
    <property type="project" value="TreeGrafter"/>
</dbReference>
<dbReference type="GO" id="GO:0005634">
    <property type="term" value="C:nucleus"/>
    <property type="evidence" value="ECO:0007669"/>
    <property type="project" value="TreeGrafter"/>
</dbReference>
<evidence type="ECO:0000313" key="2">
    <source>
        <dbReference type="Proteomes" id="UP000053097"/>
    </source>
</evidence>
<dbReference type="GO" id="GO:0046975">
    <property type="term" value="F:histone H3K36 methyltransferase activity"/>
    <property type="evidence" value="ECO:0007669"/>
    <property type="project" value="TreeGrafter"/>
</dbReference>
<dbReference type="GO" id="GO:0000729">
    <property type="term" value="P:DNA double-strand break processing"/>
    <property type="evidence" value="ECO:0007669"/>
    <property type="project" value="TreeGrafter"/>
</dbReference>
<dbReference type="EMBL" id="KK107171">
    <property type="protein sequence ID" value="EZA56097.1"/>
    <property type="molecule type" value="Genomic_DNA"/>
</dbReference>
<dbReference type="Proteomes" id="UP000053097">
    <property type="component" value="Unassembled WGS sequence"/>
</dbReference>
<reference evidence="1 2" key="1">
    <citation type="journal article" date="2014" name="Curr. Biol.">
        <title>The genome of the clonal raider ant Cerapachys biroi.</title>
        <authorList>
            <person name="Oxley P.R."/>
            <person name="Ji L."/>
            <person name="Fetter-Pruneda I."/>
            <person name="McKenzie S.K."/>
            <person name="Li C."/>
            <person name="Hu H."/>
            <person name="Zhang G."/>
            <person name="Kronauer D.J."/>
        </authorList>
    </citation>
    <scope>NUCLEOTIDE SEQUENCE [LARGE SCALE GENOMIC DNA]</scope>
</reference>
<dbReference type="GO" id="GO:0003697">
    <property type="term" value="F:single-stranded DNA binding"/>
    <property type="evidence" value="ECO:0007669"/>
    <property type="project" value="TreeGrafter"/>
</dbReference>
<dbReference type="GO" id="GO:0003690">
    <property type="term" value="F:double-stranded DNA binding"/>
    <property type="evidence" value="ECO:0007669"/>
    <property type="project" value="TreeGrafter"/>
</dbReference>
<evidence type="ECO:0000313" key="1">
    <source>
        <dbReference type="EMBL" id="EZA56097.1"/>
    </source>
</evidence>
<dbReference type="PANTHER" id="PTHR46060:SF2">
    <property type="entry name" value="HISTONE-LYSINE N-METHYLTRANSFERASE SETMAR"/>
    <property type="match status" value="1"/>
</dbReference>
<keyword evidence="2" id="KW-1185">Reference proteome</keyword>
<feature type="non-terminal residue" evidence="1">
    <location>
        <position position="1"/>
    </location>
</feature>
<dbReference type="PANTHER" id="PTHR46060">
    <property type="entry name" value="MARINER MOS1 TRANSPOSASE-LIKE PROTEIN"/>
    <property type="match status" value="1"/>
</dbReference>
<dbReference type="GO" id="GO:0035861">
    <property type="term" value="C:site of double-strand break"/>
    <property type="evidence" value="ECO:0007669"/>
    <property type="project" value="TreeGrafter"/>
</dbReference>
<dbReference type="AlphaFoldDB" id="A0A026WJA0"/>
<dbReference type="GO" id="GO:0000793">
    <property type="term" value="C:condensed chromosome"/>
    <property type="evidence" value="ECO:0007669"/>
    <property type="project" value="TreeGrafter"/>
</dbReference>
<accession>A0A026WJA0</accession>
<name>A0A026WJA0_OOCBI</name>
<protein>
    <recommendedName>
        <fullName evidence="3">Histone-lysine N-methyltransferase SETMAR</fullName>
    </recommendedName>
</protein>
<proteinExistence type="predicted"/>
<dbReference type="GO" id="GO:0044547">
    <property type="term" value="F:DNA topoisomerase binding"/>
    <property type="evidence" value="ECO:0007669"/>
    <property type="project" value="TreeGrafter"/>
</dbReference>
<dbReference type="GO" id="GO:0000014">
    <property type="term" value="F:single-stranded DNA endodeoxyribonuclease activity"/>
    <property type="evidence" value="ECO:0007669"/>
    <property type="project" value="TreeGrafter"/>
</dbReference>
<sequence>RRKVILLRDNARPRVALSVKQTLLELEWQVEKKSFFERGIMKLPEKWQKTIKQNGQYIV</sequence>